<feature type="compositionally biased region" description="Polar residues" evidence="1">
    <location>
        <begin position="146"/>
        <end position="159"/>
    </location>
</feature>
<reference evidence="3" key="1">
    <citation type="submission" date="2021-01" db="EMBL/GenBank/DDBJ databases">
        <authorList>
            <person name="Corre E."/>
            <person name="Pelletier E."/>
            <person name="Niang G."/>
            <person name="Scheremetjew M."/>
            <person name="Finn R."/>
            <person name="Kale V."/>
            <person name="Holt S."/>
            <person name="Cochrane G."/>
            <person name="Meng A."/>
            <person name="Brown T."/>
            <person name="Cohen L."/>
        </authorList>
    </citation>
    <scope>NUCLEOTIDE SEQUENCE</scope>
    <source>
        <strain evidence="3">PLY182g</strain>
    </source>
</reference>
<gene>
    <name evidence="3" type="ORF">CPEL01642_LOCUS24089</name>
</gene>
<evidence type="ECO:0000313" key="3">
    <source>
        <dbReference type="EMBL" id="CAD8620706.1"/>
    </source>
</evidence>
<keyword evidence="2" id="KW-0472">Membrane</keyword>
<name>A0A7S0LRP1_9EUKA</name>
<keyword evidence="2" id="KW-1133">Transmembrane helix</keyword>
<dbReference type="AlphaFoldDB" id="A0A7S0LRP1"/>
<evidence type="ECO:0000256" key="1">
    <source>
        <dbReference type="SAM" id="MobiDB-lite"/>
    </source>
</evidence>
<sequence>MSFRRVSAADVDEYSLDGVILSQHDAASLRACATARSIPRELQEDERMLRVLLAALLAAAGAERASDSTRVGATVSSGILAWRDLRNEAASYLIASIKKEGCVSAQAANALNVINRPHVVESFTQRGNRWTLDPDEQDMARLPQTRGLQADTSATSTPTEKGEDKIHDRPTRAWYRSKMVLWVLIIALIFVVVHVALLLRVLVKVHNTDSTVLLYPVYGLSASALVAAFAIVVNKLSGST</sequence>
<organism evidence="3">
    <name type="scientific">Coccolithus braarudii</name>
    <dbReference type="NCBI Taxonomy" id="221442"/>
    <lineage>
        <taxon>Eukaryota</taxon>
        <taxon>Haptista</taxon>
        <taxon>Haptophyta</taxon>
        <taxon>Prymnesiophyceae</taxon>
        <taxon>Coccolithales</taxon>
        <taxon>Coccolithaceae</taxon>
        <taxon>Coccolithus</taxon>
    </lineage>
</organism>
<accession>A0A7S0LRP1</accession>
<keyword evidence="2" id="KW-0812">Transmembrane</keyword>
<protein>
    <submittedName>
        <fullName evidence="3">Uncharacterized protein</fullName>
    </submittedName>
</protein>
<proteinExistence type="predicted"/>
<dbReference type="EMBL" id="HBEY01050126">
    <property type="protein sequence ID" value="CAD8620706.1"/>
    <property type="molecule type" value="Transcribed_RNA"/>
</dbReference>
<evidence type="ECO:0000256" key="2">
    <source>
        <dbReference type="SAM" id="Phobius"/>
    </source>
</evidence>
<feature type="region of interest" description="Disordered" evidence="1">
    <location>
        <begin position="142"/>
        <end position="165"/>
    </location>
</feature>
<feature type="transmembrane region" description="Helical" evidence="2">
    <location>
        <begin position="179"/>
        <end position="203"/>
    </location>
</feature>
<feature type="transmembrane region" description="Helical" evidence="2">
    <location>
        <begin position="215"/>
        <end position="233"/>
    </location>
</feature>